<dbReference type="PROSITE" id="PS51318">
    <property type="entry name" value="TAT"/>
    <property type="match status" value="1"/>
</dbReference>
<dbReference type="EMBL" id="JANLCM010000001">
    <property type="protein sequence ID" value="MCS5716774.1"/>
    <property type="molecule type" value="Genomic_DNA"/>
</dbReference>
<dbReference type="InterPro" id="IPR006311">
    <property type="entry name" value="TAT_signal"/>
</dbReference>
<dbReference type="Proteomes" id="UP001165584">
    <property type="component" value="Unassembled WGS sequence"/>
</dbReference>
<evidence type="ECO:0000313" key="1">
    <source>
        <dbReference type="EMBL" id="MCS5716774.1"/>
    </source>
</evidence>
<name>A0ABT2GKL9_9MICO</name>
<sequence>MKDAFESTTELTPTSASTGLSRRQVMVGAAWAAPVVALAVATPLAAASDPVPAPNDGTYTSQFDSGVSLQVVKTVNPNRVNINPTGSSYVSFYVQDNETGDLQPNGLYTAGVVSFALSWGAGGPVTTPGAYHLTEIDLMGWARVGEAPADGPTGSVTYQYTGLVNGTQAILPRLRLNAPTGNPLPASYVQTTLSATYLSQTGQFAVTP</sequence>
<gene>
    <name evidence="1" type="ORF">N1027_01340</name>
</gene>
<comment type="caution">
    <text evidence="1">The sequence shown here is derived from an EMBL/GenBank/DDBJ whole genome shotgun (WGS) entry which is preliminary data.</text>
</comment>
<keyword evidence="2" id="KW-1185">Reference proteome</keyword>
<protein>
    <recommendedName>
        <fullName evidence="3">Tat pathway signal sequence domain protein</fullName>
    </recommendedName>
</protein>
<dbReference type="RefSeq" id="WP_259504276.1">
    <property type="nucleotide sequence ID" value="NZ_JANLCM010000001.1"/>
</dbReference>
<evidence type="ECO:0008006" key="3">
    <source>
        <dbReference type="Google" id="ProtNLM"/>
    </source>
</evidence>
<evidence type="ECO:0000313" key="2">
    <source>
        <dbReference type="Proteomes" id="UP001165584"/>
    </source>
</evidence>
<organism evidence="1 2">
    <name type="scientific">Herbiconiux aconitum</name>
    <dbReference type="NCBI Taxonomy" id="2970913"/>
    <lineage>
        <taxon>Bacteria</taxon>
        <taxon>Bacillati</taxon>
        <taxon>Actinomycetota</taxon>
        <taxon>Actinomycetes</taxon>
        <taxon>Micrococcales</taxon>
        <taxon>Microbacteriaceae</taxon>
        <taxon>Herbiconiux</taxon>
    </lineage>
</organism>
<proteinExistence type="predicted"/>
<accession>A0ABT2GKL9</accession>
<reference evidence="1" key="1">
    <citation type="submission" date="2022-08" db="EMBL/GenBank/DDBJ databases">
        <authorList>
            <person name="Deng Y."/>
            <person name="Han X.-F."/>
            <person name="Zhang Y.-Q."/>
        </authorList>
    </citation>
    <scope>NUCLEOTIDE SEQUENCE</scope>
    <source>
        <strain evidence="1">CPCC 205763</strain>
    </source>
</reference>